<sequence length="68" mass="7794">MYVDELMRLVLEEVFEDPTPSVEELKTRTCGPSERPSEEEVLPPRVPLQSRSSLKGRDDDPHVLKRSS</sequence>
<accession>A0AAW1F9S1</accession>
<evidence type="ECO:0000313" key="2">
    <source>
        <dbReference type="EMBL" id="KAK9531132.1"/>
    </source>
</evidence>
<feature type="compositionally biased region" description="Basic and acidic residues" evidence="1">
    <location>
        <begin position="55"/>
        <end position="68"/>
    </location>
</feature>
<keyword evidence="3" id="KW-1185">Reference proteome</keyword>
<reference evidence="2 3" key="1">
    <citation type="journal article" date="2024" name="Genome Biol. Evol.">
        <title>Chromosome-level genome assembly of the viviparous eelpout Zoarces viviparus.</title>
        <authorList>
            <person name="Fuhrmann N."/>
            <person name="Brasseur M.V."/>
            <person name="Bakowski C.E."/>
            <person name="Podsiadlowski L."/>
            <person name="Prost S."/>
            <person name="Krehenwinkel H."/>
            <person name="Mayer C."/>
        </authorList>
    </citation>
    <scope>NUCLEOTIDE SEQUENCE [LARGE SCALE GENOMIC DNA]</scope>
    <source>
        <strain evidence="2">NO-MEL_2022_Ind0_liver</strain>
    </source>
</reference>
<evidence type="ECO:0000256" key="1">
    <source>
        <dbReference type="SAM" id="MobiDB-lite"/>
    </source>
</evidence>
<evidence type="ECO:0000313" key="3">
    <source>
        <dbReference type="Proteomes" id="UP001488805"/>
    </source>
</evidence>
<gene>
    <name evidence="2" type="ORF">VZT92_010576</name>
</gene>
<dbReference type="AlphaFoldDB" id="A0AAW1F9S1"/>
<organism evidence="2 3">
    <name type="scientific">Zoarces viviparus</name>
    <name type="common">Viviparous eelpout</name>
    <name type="synonym">Blennius viviparus</name>
    <dbReference type="NCBI Taxonomy" id="48416"/>
    <lineage>
        <taxon>Eukaryota</taxon>
        <taxon>Metazoa</taxon>
        <taxon>Chordata</taxon>
        <taxon>Craniata</taxon>
        <taxon>Vertebrata</taxon>
        <taxon>Euteleostomi</taxon>
        <taxon>Actinopterygii</taxon>
        <taxon>Neopterygii</taxon>
        <taxon>Teleostei</taxon>
        <taxon>Neoteleostei</taxon>
        <taxon>Acanthomorphata</taxon>
        <taxon>Eupercaria</taxon>
        <taxon>Perciformes</taxon>
        <taxon>Cottioidei</taxon>
        <taxon>Zoarcales</taxon>
        <taxon>Zoarcidae</taxon>
        <taxon>Zoarcinae</taxon>
        <taxon>Zoarces</taxon>
    </lineage>
</organism>
<dbReference type="EMBL" id="JBCEZU010000089">
    <property type="protein sequence ID" value="KAK9531132.1"/>
    <property type="molecule type" value="Genomic_DNA"/>
</dbReference>
<proteinExistence type="predicted"/>
<comment type="caution">
    <text evidence="2">The sequence shown here is derived from an EMBL/GenBank/DDBJ whole genome shotgun (WGS) entry which is preliminary data.</text>
</comment>
<name>A0AAW1F9S1_ZOAVI</name>
<protein>
    <submittedName>
        <fullName evidence="2">Uncharacterized protein</fullName>
    </submittedName>
</protein>
<dbReference type="Proteomes" id="UP001488805">
    <property type="component" value="Unassembled WGS sequence"/>
</dbReference>
<feature type="region of interest" description="Disordered" evidence="1">
    <location>
        <begin position="18"/>
        <end position="68"/>
    </location>
</feature>